<evidence type="ECO:0000313" key="4">
    <source>
        <dbReference type="Proteomes" id="UP000269669"/>
    </source>
</evidence>
<dbReference type="Pfam" id="PF09722">
    <property type="entry name" value="Xre_MbcA_ParS_C"/>
    <property type="match status" value="1"/>
</dbReference>
<name>A0A3R9QA06_9BACT</name>
<organism evidence="3 4">
    <name type="scientific">Edaphobacter aggregans</name>
    <dbReference type="NCBI Taxonomy" id="570835"/>
    <lineage>
        <taxon>Bacteria</taxon>
        <taxon>Pseudomonadati</taxon>
        <taxon>Acidobacteriota</taxon>
        <taxon>Terriglobia</taxon>
        <taxon>Terriglobales</taxon>
        <taxon>Acidobacteriaceae</taxon>
        <taxon>Edaphobacter</taxon>
    </lineage>
</organism>
<dbReference type="InterPro" id="IPR024467">
    <property type="entry name" value="Xre/MbcA/ParS-like_toxin-bd"/>
</dbReference>
<evidence type="ECO:0000259" key="1">
    <source>
        <dbReference type="Pfam" id="PF09722"/>
    </source>
</evidence>
<dbReference type="GO" id="GO:0003677">
    <property type="term" value="F:DNA binding"/>
    <property type="evidence" value="ECO:0007669"/>
    <property type="project" value="InterPro"/>
</dbReference>
<protein>
    <submittedName>
        <fullName evidence="3">Putative toxin-antitoxin system antitoxin component (TIGR02293 family)</fullName>
    </submittedName>
</protein>
<dbReference type="InterPro" id="IPR046847">
    <property type="entry name" value="Xre-like_HTH"/>
</dbReference>
<proteinExistence type="predicted"/>
<dbReference type="InterPro" id="IPR011979">
    <property type="entry name" value="Antitox_Xre"/>
</dbReference>
<dbReference type="AlphaFoldDB" id="A0A3R9QA06"/>
<evidence type="ECO:0000259" key="2">
    <source>
        <dbReference type="Pfam" id="PF20432"/>
    </source>
</evidence>
<keyword evidence="4" id="KW-1185">Reference proteome</keyword>
<dbReference type="Proteomes" id="UP000269669">
    <property type="component" value="Unassembled WGS sequence"/>
</dbReference>
<dbReference type="NCBIfam" id="TIGR02293">
    <property type="entry name" value="TAS_TIGR02293"/>
    <property type="match status" value="1"/>
</dbReference>
<feature type="domain" description="Antitoxin Xre/MbcA/ParS-like toxin-binding" evidence="1">
    <location>
        <begin position="95"/>
        <end position="144"/>
    </location>
</feature>
<feature type="domain" description="Antitoxin Xre-like helix-turn-helix" evidence="2">
    <location>
        <begin position="29"/>
        <end position="90"/>
    </location>
</feature>
<evidence type="ECO:0000313" key="3">
    <source>
        <dbReference type="EMBL" id="RSL16841.1"/>
    </source>
</evidence>
<dbReference type="RefSeq" id="WP_125485401.1">
    <property type="nucleotide sequence ID" value="NZ_RSDW01000001.1"/>
</dbReference>
<accession>A0A3R9QA06</accession>
<dbReference type="Pfam" id="PF20432">
    <property type="entry name" value="Xre-like-HTH"/>
    <property type="match status" value="1"/>
</dbReference>
<sequence length="147" mass="15777">MATMTVVAIAEVLGGKKVLKKRVGTPAQLMTLIREGLPADILPSIAAELSMDRSAVAKVVGISGRTLSRRLASRSRLSAEESDRMVRLARVLALANDTLGDRTKASRWLQTPNRALQGSTPFELLDTDAGVQSVETILGRIAYGIYS</sequence>
<reference evidence="3 4" key="1">
    <citation type="submission" date="2018-12" db="EMBL/GenBank/DDBJ databases">
        <title>Sequencing of bacterial isolates from soil warming experiment in Harvard Forest, Massachusetts, USA.</title>
        <authorList>
            <person name="Deangelis K."/>
        </authorList>
    </citation>
    <scope>NUCLEOTIDE SEQUENCE [LARGE SCALE GENOMIC DNA]</scope>
    <source>
        <strain evidence="3 4">EB153</strain>
    </source>
</reference>
<comment type="caution">
    <text evidence="3">The sequence shown here is derived from an EMBL/GenBank/DDBJ whole genome shotgun (WGS) entry which is preliminary data.</text>
</comment>
<gene>
    <name evidence="3" type="ORF">EDE15_2366</name>
</gene>
<dbReference type="OrthoDB" id="8595277at2"/>
<dbReference type="EMBL" id="RSDW01000001">
    <property type="protein sequence ID" value="RSL16841.1"/>
    <property type="molecule type" value="Genomic_DNA"/>
</dbReference>